<evidence type="ECO:0000256" key="1">
    <source>
        <dbReference type="ARBA" id="ARBA00022801"/>
    </source>
</evidence>
<gene>
    <name evidence="3" type="ORF">HMF7854_10495</name>
</gene>
<dbReference type="OrthoDB" id="9771666at2"/>
<organism evidence="3 4">
    <name type="scientific">Sphingomonas ginkgonis</name>
    <dbReference type="NCBI Taxonomy" id="2315330"/>
    <lineage>
        <taxon>Bacteria</taxon>
        <taxon>Pseudomonadati</taxon>
        <taxon>Pseudomonadota</taxon>
        <taxon>Alphaproteobacteria</taxon>
        <taxon>Sphingomonadales</taxon>
        <taxon>Sphingomonadaceae</taxon>
        <taxon>Sphingomonas</taxon>
    </lineage>
</organism>
<name>A0A3R9YPK9_9SPHN</name>
<dbReference type="AlphaFoldDB" id="A0A3R9YPK9"/>
<comment type="caution">
    <text evidence="3">The sequence shown here is derived from an EMBL/GenBank/DDBJ whole genome shotgun (WGS) entry which is preliminary data.</text>
</comment>
<protein>
    <submittedName>
        <fullName evidence="3">Alpha/beta hydrolase</fullName>
    </submittedName>
</protein>
<dbReference type="PANTHER" id="PTHR48081:SF6">
    <property type="entry name" value="PEPTIDASE S9 PROLYL OLIGOPEPTIDASE CATALYTIC DOMAIN-CONTAINING PROTEIN"/>
    <property type="match status" value="1"/>
</dbReference>
<dbReference type="Gene3D" id="3.40.50.1820">
    <property type="entry name" value="alpha/beta hydrolase"/>
    <property type="match status" value="1"/>
</dbReference>
<accession>A0A3R9YPK9</accession>
<feature type="domain" description="Peptidase S9 prolyl oligopeptidase catalytic" evidence="2">
    <location>
        <begin position="126"/>
        <end position="264"/>
    </location>
</feature>
<reference evidence="3 4" key="1">
    <citation type="submission" date="2018-12" db="EMBL/GenBank/DDBJ databases">
        <title>Sphingomonas sp. HMF7854 Genome sequencing and assembly.</title>
        <authorList>
            <person name="Cha I."/>
            <person name="Kang H."/>
            <person name="Kim H."/>
            <person name="Kang J."/>
            <person name="Joh K."/>
        </authorList>
    </citation>
    <scope>NUCLEOTIDE SEQUENCE [LARGE SCALE GENOMIC DNA]</scope>
    <source>
        <strain evidence="3 4">HMF7854</strain>
    </source>
</reference>
<dbReference type="InterPro" id="IPR029058">
    <property type="entry name" value="AB_hydrolase_fold"/>
</dbReference>
<evidence type="ECO:0000313" key="3">
    <source>
        <dbReference type="EMBL" id="RST32223.1"/>
    </source>
</evidence>
<dbReference type="InterPro" id="IPR050300">
    <property type="entry name" value="GDXG_lipolytic_enzyme"/>
</dbReference>
<keyword evidence="4" id="KW-1185">Reference proteome</keyword>
<keyword evidence="1 3" id="KW-0378">Hydrolase</keyword>
<dbReference type="GO" id="GO:0016787">
    <property type="term" value="F:hydrolase activity"/>
    <property type="evidence" value="ECO:0007669"/>
    <property type="project" value="UniProtKB-KW"/>
</dbReference>
<dbReference type="InterPro" id="IPR001375">
    <property type="entry name" value="Peptidase_S9_cat"/>
</dbReference>
<dbReference type="Pfam" id="PF00326">
    <property type="entry name" value="Peptidase_S9"/>
    <property type="match status" value="1"/>
</dbReference>
<evidence type="ECO:0000313" key="4">
    <source>
        <dbReference type="Proteomes" id="UP000274661"/>
    </source>
</evidence>
<dbReference type="EMBL" id="RWJF01000001">
    <property type="protein sequence ID" value="RST32223.1"/>
    <property type="molecule type" value="Genomic_DNA"/>
</dbReference>
<dbReference type="SUPFAM" id="SSF53474">
    <property type="entry name" value="alpha/beta-Hydrolases"/>
    <property type="match status" value="1"/>
</dbReference>
<dbReference type="Proteomes" id="UP000274661">
    <property type="component" value="Unassembled WGS sequence"/>
</dbReference>
<dbReference type="PANTHER" id="PTHR48081">
    <property type="entry name" value="AB HYDROLASE SUPERFAMILY PROTEIN C4A8.06C"/>
    <property type="match status" value="1"/>
</dbReference>
<proteinExistence type="predicted"/>
<evidence type="ECO:0000259" key="2">
    <source>
        <dbReference type="Pfam" id="PF00326"/>
    </source>
</evidence>
<sequence length="273" mass="29504">MADWKQPPETVEVNDTTATLGHRSEAAWDVRDPTMTVYPPKGRNSGAAIVVFPGGGFQAVVVTLEGTEICDWVTAHGMTCILSKYRVPGTNHYWNAACNCHVSPPVPRALQDAQRTIRLVRSRAAALGVDPKRIGVMGFSAGGYLVAQTSNIFAPSYRPVDAIDRVSSRPDFAIALYPGHLCREGGKFDPSIHVGKTAPPTFLVQAWDDPVDEICNSTMYARALDAAGVPSEVHLFAHGGHAFALRKAGEPVGRWPSLLLAWLGEMHIVPPSR</sequence>